<keyword evidence="2" id="KW-1133">Transmembrane helix</keyword>
<evidence type="ECO:0000313" key="6">
    <source>
        <dbReference type="Proteomes" id="UP000305887"/>
    </source>
</evidence>
<keyword evidence="2" id="KW-0812">Transmembrane</keyword>
<gene>
    <name evidence="5" type="ORF">FHG66_03745</name>
</gene>
<evidence type="ECO:0000256" key="1">
    <source>
        <dbReference type="SAM" id="MobiDB-lite"/>
    </source>
</evidence>
<feature type="domain" description="Putative Flp pilus-assembly TadG-like N-terminal" evidence="3">
    <location>
        <begin position="74"/>
        <end position="118"/>
    </location>
</feature>
<sequence length="510" mass="54776">MDREHDGDGRPQRERGNQGERRPHHRGVADEHPGLGPVAVQHVRGLRHGRPVGALRRMRRVPGRLTLFAREEGGGITVWALFMFLATLMIGAVGVDVTHFYEAKAQLQVAADVAAHAALFRRQTVPVAQARVDAIDRAKAGMPESLYGEVIKASDITFGTYDPVTRVFRPDPTATSAVRVNAGRTQARGNTVEHLLFRVLDLDPTEITAQSIFYLQNGRCLYNGFVSRGVVDIQSQNQFWDGFCLHSNDYVSLNSQNFFQQGTTVSMPDLARLDIPESGFKTNRGLQDALRSGRYELNILDRLTTEGSARESLWVGLQTRGSADWNGRGYLTSQPVQDLGTGGDVTYVPSQLPAGRVYRRMCGNAGDTLTLPGGVYADIVLLTNCQIQISGKVDLQQVVLYTTNTAAMSVKVNKGGGGQTGLWLGKDDACAAGGEAQIITHGGFHNAAGLTMNGGQIIAAGDVNFAADAEGVGAAIVAGGTIDGTSNIDMRGCSMGMDKNFMVAALRMAG</sequence>
<dbReference type="OrthoDB" id="7863619at2"/>
<feature type="compositionally biased region" description="Basic and acidic residues" evidence="1">
    <location>
        <begin position="1"/>
        <end position="33"/>
    </location>
</feature>
<dbReference type="EMBL" id="VDFU01000003">
    <property type="protein sequence ID" value="TNC51933.1"/>
    <property type="molecule type" value="Genomic_DNA"/>
</dbReference>
<dbReference type="Proteomes" id="UP000305887">
    <property type="component" value="Unassembled WGS sequence"/>
</dbReference>
<comment type="caution">
    <text evidence="5">The sequence shown here is derived from an EMBL/GenBank/DDBJ whole genome shotgun (WGS) entry which is preliminary data.</text>
</comment>
<feature type="transmembrane region" description="Helical" evidence="2">
    <location>
        <begin position="76"/>
        <end position="95"/>
    </location>
</feature>
<name>A0A5C4N090_9RHOB</name>
<evidence type="ECO:0000256" key="2">
    <source>
        <dbReference type="SAM" id="Phobius"/>
    </source>
</evidence>
<dbReference type="Pfam" id="PF25269">
    <property type="entry name" value="DUF7867"/>
    <property type="match status" value="1"/>
</dbReference>
<evidence type="ECO:0000259" key="4">
    <source>
        <dbReference type="Pfam" id="PF25269"/>
    </source>
</evidence>
<feature type="domain" description="DUF7867" evidence="4">
    <location>
        <begin position="224"/>
        <end position="494"/>
    </location>
</feature>
<proteinExistence type="predicted"/>
<reference evidence="5 6" key="1">
    <citation type="submission" date="2019-06" db="EMBL/GenBank/DDBJ databases">
        <title>YIM 131921 draft genome.</title>
        <authorList>
            <person name="Jiang L."/>
        </authorList>
    </citation>
    <scope>NUCLEOTIDE SEQUENCE [LARGE SCALE GENOMIC DNA]</scope>
    <source>
        <strain evidence="5 6">YIM 131921</strain>
    </source>
</reference>
<organism evidence="5 6">
    <name type="scientific">Rubellimicrobium rubrum</name>
    <dbReference type="NCBI Taxonomy" id="2585369"/>
    <lineage>
        <taxon>Bacteria</taxon>
        <taxon>Pseudomonadati</taxon>
        <taxon>Pseudomonadota</taxon>
        <taxon>Alphaproteobacteria</taxon>
        <taxon>Rhodobacterales</taxon>
        <taxon>Roseobacteraceae</taxon>
        <taxon>Rubellimicrobium</taxon>
    </lineage>
</organism>
<protein>
    <submittedName>
        <fullName evidence="5">Uncharacterized protein</fullName>
    </submittedName>
</protein>
<evidence type="ECO:0000259" key="3">
    <source>
        <dbReference type="Pfam" id="PF13400"/>
    </source>
</evidence>
<dbReference type="AlphaFoldDB" id="A0A5C4N090"/>
<dbReference type="InterPro" id="IPR057189">
    <property type="entry name" value="DUF7867"/>
</dbReference>
<dbReference type="InterPro" id="IPR028087">
    <property type="entry name" value="Tad_N"/>
</dbReference>
<accession>A0A5C4N090</accession>
<keyword evidence="6" id="KW-1185">Reference proteome</keyword>
<feature type="region of interest" description="Disordered" evidence="1">
    <location>
        <begin position="1"/>
        <end position="37"/>
    </location>
</feature>
<evidence type="ECO:0000313" key="5">
    <source>
        <dbReference type="EMBL" id="TNC51933.1"/>
    </source>
</evidence>
<keyword evidence="2" id="KW-0472">Membrane</keyword>
<dbReference type="Pfam" id="PF13400">
    <property type="entry name" value="Tad"/>
    <property type="match status" value="1"/>
</dbReference>